<gene>
    <name evidence="1" type="ORF">RI543_001684</name>
</gene>
<name>A0AAN7WRG5_9SACH</name>
<evidence type="ECO:0000313" key="1">
    <source>
        <dbReference type="EMBL" id="KAK5780562.1"/>
    </source>
</evidence>
<sequence>MNSTSNINTNQQGAITETFIKKILAHLDNTDVNKLQEFLQLFAQPPNAKIIYNSAPFSDAMQFLTLWQQQMVATQHTLTSLDYHVIPGSGTLICNINGKVRFDESGRDKMGQDSIIRQGNQNSPNSNSNIGSSGNRRHIWGPYFGISLQLVLADSIYSNQFLGVIQTFNYTVVYKPEDSLMEM</sequence>
<dbReference type="InterPro" id="IPR032710">
    <property type="entry name" value="NTF2-like_dom_sf"/>
</dbReference>
<dbReference type="Proteomes" id="UP001306508">
    <property type="component" value="Unassembled WGS sequence"/>
</dbReference>
<evidence type="ECO:0000313" key="2">
    <source>
        <dbReference type="Proteomes" id="UP001306508"/>
    </source>
</evidence>
<accession>A0AAN7WRG5</accession>
<proteinExistence type="predicted"/>
<dbReference type="Pfam" id="PF10429">
    <property type="entry name" value="Mtr2"/>
    <property type="match status" value="1"/>
</dbReference>
<dbReference type="SUPFAM" id="SSF54427">
    <property type="entry name" value="NTF2-like"/>
    <property type="match status" value="1"/>
</dbReference>
<keyword evidence="2" id="KW-1185">Reference proteome</keyword>
<comment type="caution">
    <text evidence="1">The sequence shown here is derived from an EMBL/GenBank/DDBJ whole genome shotgun (WGS) entry which is preliminary data.</text>
</comment>
<reference evidence="2" key="1">
    <citation type="submission" date="2023-07" db="EMBL/GenBank/DDBJ databases">
        <title>A draft genome of Kazachstania heterogenica Y-27499.</title>
        <authorList>
            <person name="Donic C."/>
            <person name="Kralova J.S."/>
            <person name="Fidel L."/>
            <person name="Ben-Dor S."/>
            <person name="Jung S."/>
        </authorList>
    </citation>
    <scope>NUCLEOTIDE SEQUENCE [LARGE SCALE GENOMIC DNA]</scope>
    <source>
        <strain evidence="2">Y27499</strain>
    </source>
</reference>
<dbReference type="InterPro" id="IPR019488">
    <property type="entry name" value="Nucl_pore_RNA_shuttling_Mtr2"/>
</dbReference>
<dbReference type="Gene3D" id="3.10.450.50">
    <property type="match status" value="1"/>
</dbReference>
<dbReference type="AlphaFoldDB" id="A0AAN7WRG5"/>
<dbReference type="EMBL" id="JAWIZZ010000040">
    <property type="protein sequence ID" value="KAK5780562.1"/>
    <property type="molecule type" value="Genomic_DNA"/>
</dbReference>
<protein>
    <submittedName>
        <fullName evidence="1">Uncharacterized protein</fullName>
    </submittedName>
</protein>
<organism evidence="1 2">
    <name type="scientific">Arxiozyma heterogenica</name>
    <dbReference type="NCBI Taxonomy" id="278026"/>
    <lineage>
        <taxon>Eukaryota</taxon>
        <taxon>Fungi</taxon>
        <taxon>Dikarya</taxon>
        <taxon>Ascomycota</taxon>
        <taxon>Saccharomycotina</taxon>
        <taxon>Saccharomycetes</taxon>
        <taxon>Saccharomycetales</taxon>
        <taxon>Saccharomycetaceae</taxon>
        <taxon>Arxiozyma</taxon>
    </lineage>
</organism>